<feature type="transmembrane region" description="Helical" evidence="9">
    <location>
        <begin position="6"/>
        <end position="21"/>
    </location>
</feature>
<keyword evidence="11" id="KW-1185">Reference proteome</keyword>
<proteinExistence type="inferred from homology"/>
<dbReference type="Gene3D" id="1.10.630.10">
    <property type="entry name" value="Cytochrome P450"/>
    <property type="match status" value="1"/>
</dbReference>
<keyword evidence="5" id="KW-0560">Oxidoreductase</keyword>
<dbReference type="GO" id="GO:0005506">
    <property type="term" value="F:iron ion binding"/>
    <property type="evidence" value="ECO:0007669"/>
    <property type="project" value="InterPro"/>
</dbReference>
<comment type="cofactor">
    <cofactor evidence="1 8">
        <name>heme</name>
        <dbReference type="ChEBI" id="CHEBI:30413"/>
    </cofactor>
</comment>
<dbReference type="PANTHER" id="PTHR24291:SF50">
    <property type="entry name" value="BIFUNCTIONAL ALBAFLAVENONE MONOOXYGENASE_TERPENE SYNTHASE"/>
    <property type="match status" value="1"/>
</dbReference>
<dbReference type="PRINTS" id="PR00463">
    <property type="entry name" value="EP450I"/>
</dbReference>
<gene>
    <name evidence="10" type="ORF">Dbus_chr3Rg1138</name>
</gene>
<sequence length="495" mass="57083">MLTWQLWFALLFVIWIYLLWTRRSYYLLTLKIPGPLGYPILGMAHKLLKRENVLKEFGYYLQQHGSALFSWLGPIPFLIVADPQMIQDILTSPHCVNKGIIYKAVDDGAGVGLFSLKDPRWSVHRKLLNPAFGHKVLLSFLPTFNDETTTLLQSFDALVGDGEKDLIPLLQSFTLGIATQTTMGSDVKGAEIITNNKLLEDYQCVLETMTDMCFSPWLSSKLIRQLYGKEKRYANSKLEIREFIRKLIERKLARDAQETELDNQKQDKNIFLNLATDLLKRGVFNWKNVEDESNVIVFGAFETTANTVSYSLILLSMFPQYQQKAFEEILSLFPDRGDFEVTYADVQQMVYLDLIINESMRVMAPVPVVSRQTSEDVLLTNGIVIPKGVQIAIDIFHLHRSKSIWGEDAETFNPDHFLPHNFQEKHPYAYIPFTKGIRNCIGWRYALISAKITLAKLIRNYSFTTSFKFEDLYFVEDITLKFKTVPLIEIHRRTC</sequence>
<dbReference type="STRING" id="30019.A0A0M4ENR9"/>
<keyword evidence="3 8" id="KW-0349">Heme</keyword>
<evidence type="ECO:0000313" key="11">
    <source>
        <dbReference type="Proteomes" id="UP000494163"/>
    </source>
</evidence>
<accession>A0A0M4ENR9</accession>
<dbReference type="OrthoDB" id="1470350at2759"/>
<dbReference type="InterPro" id="IPR001128">
    <property type="entry name" value="Cyt_P450"/>
</dbReference>
<evidence type="ECO:0000256" key="1">
    <source>
        <dbReference type="ARBA" id="ARBA00001971"/>
    </source>
</evidence>
<keyword evidence="9" id="KW-0812">Transmembrane</keyword>
<organism evidence="10 11">
    <name type="scientific">Drosophila busckii</name>
    <name type="common">Fruit fly</name>
    <dbReference type="NCBI Taxonomy" id="30019"/>
    <lineage>
        <taxon>Eukaryota</taxon>
        <taxon>Metazoa</taxon>
        <taxon>Ecdysozoa</taxon>
        <taxon>Arthropoda</taxon>
        <taxon>Hexapoda</taxon>
        <taxon>Insecta</taxon>
        <taxon>Pterygota</taxon>
        <taxon>Neoptera</taxon>
        <taxon>Endopterygota</taxon>
        <taxon>Diptera</taxon>
        <taxon>Brachycera</taxon>
        <taxon>Muscomorpha</taxon>
        <taxon>Ephydroidea</taxon>
        <taxon>Drosophilidae</taxon>
        <taxon>Drosophila</taxon>
    </lineage>
</organism>
<dbReference type="OMA" id="WCVQESL"/>
<dbReference type="CDD" id="cd11057">
    <property type="entry name" value="CYP313-like"/>
    <property type="match status" value="1"/>
</dbReference>
<keyword evidence="9" id="KW-1133">Transmembrane helix</keyword>
<keyword evidence="7" id="KW-0503">Monooxygenase</keyword>
<keyword evidence="4 8" id="KW-0479">Metal-binding</keyword>
<evidence type="ECO:0000256" key="8">
    <source>
        <dbReference type="PIRSR" id="PIRSR602401-1"/>
    </source>
</evidence>
<dbReference type="PRINTS" id="PR00385">
    <property type="entry name" value="P450"/>
</dbReference>
<keyword evidence="9" id="KW-0472">Membrane</keyword>
<dbReference type="SMR" id="A0A0M4ENR9"/>
<comment type="similarity">
    <text evidence="2">Belongs to the cytochrome P450 family.</text>
</comment>
<evidence type="ECO:0000256" key="9">
    <source>
        <dbReference type="SAM" id="Phobius"/>
    </source>
</evidence>
<protein>
    <submittedName>
        <fullName evidence="10">Cyp313a5</fullName>
    </submittedName>
</protein>
<dbReference type="GO" id="GO:0020037">
    <property type="term" value="F:heme binding"/>
    <property type="evidence" value="ECO:0007669"/>
    <property type="project" value="InterPro"/>
</dbReference>
<evidence type="ECO:0000256" key="5">
    <source>
        <dbReference type="ARBA" id="ARBA00023002"/>
    </source>
</evidence>
<reference evidence="10 11" key="1">
    <citation type="submission" date="2015-08" db="EMBL/GenBank/DDBJ databases">
        <title>Ancestral chromatin configuration constrains chromatin evolution on differentiating sex chromosomes in Drosophila.</title>
        <authorList>
            <person name="Zhou Q."/>
            <person name="Bachtrog D."/>
        </authorList>
    </citation>
    <scope>NUCLEOTIDE SEQUENCE [LARGE SCALE GENOMIC DNA]</scope>
    <source>
        <tissue evidence="10">Whole larvae</tissue>
    </source>
</reference>
<dbReference type="Pfam" id="PF00067">
    <property type="entry name" value="p450"/>
    <property type="match status" value="1"/>
</dbReference>
<dbReference type="Proteomes" id="UP000494163">
    <property type="component" value="Chromosome 3R"/>
</dbReference>
<evidence type="ECO:0000256" key="3">
    <source>
        <dbReference type="ARBA" id="ARBA00022617"/>
    </source>
</evidence>
<dbReference type="InterPro" id="IPR050196">
    <property type="entry name" value="Cytochrome_P450_Monoox"/>
</dbReference>
<dbReference type="GO" id="GO:0016705">
    <property type="term" value="F:oxidoreductase activity, acting on paired donors, with incorporation or reduction of molecular oxygen"/>
    <property type="evidence" value="ECO:0007669"/>
    <property type="project" value="InterPro"/>
</dbReference>
<feature type="binding site" description="axial binding residue" evidence="8">
    <location>
        <position position="440"/>
    </location>
    <ligand>
        <name>heme</name>
        <dbReference type="ChEBI" id="CHEBI:30413"/>
    </ligand>
    <ligandPart>
        <name>Fe</name>
        <dbReference type="ChEBI" id="CHEBI:18248"/>
    </ligandPart>
</feature>
<dbReference type="InterPro" id="IPR002401">
    <property type="entry name" value="Cyt_P450_E_grp-I"/>
</dbReference>
<evidence type="ECO:0000256" key="2">
    <source>
        <dbReference type="ARBA" id="ARBA00010617"/>
    </source>
</evidence>
<evidence type="ECO:0000256" key="4">
    <source>
        <dbReference type="ARBA" id="ARBA00022723"/>
    </source>
</evidence>
<dbReference type="AlphaFoldDB" id="A0A0M4ENR9"/>
<evidence type="ECO:0000256" key="6">
    <source>
        <dbReference type="ARBA" id="ARBA00023004"/>
    </source>
</evidence>
<dbReference type="GO" id="GO:0004497">
    <property type="term" value="F:monooxygenase activity"/>
    <property type="evidence" value="ECO:0007669"/>
    <property type="project" value="UniProtKB-KW"/>
</dbReference>
<dbReference type="PANTHER" id="PTHR24291">
    <property type="entry name" value="CYTOCHROME P450 FAMILY 4"/>
    <property type="match status" value="1"/>
</dbReference>
<name>A0A0M4ENR9_DROBS</name>
<keyword evidence="6 8" id="KW-0408">Iron</keyword>
<dbReference type="InterPro" id="IPR036396">
    <property type="entry name" value="Cyt_P450_sf"/>
</dbReference>
<dbReference type="SUPFAM" id="SSF48264">
    <property type="entry name" value="Cytochrome P450"/>
    <property type="match status" value="1"/>
</dbReference>
<evidence type="ECO:0000256" key="7">
    <source>
        <dbReference type="ARBA" id="ARBA00023033"/>
    </source>
</evidence>
<evidence type="ECO:0000313" key="10">
    <source>
        <dbReference type="EMBL" id="ALC46388.1"/>
    </source>
</evidence>
<dbReference type="EMBL" id="CP012526">
    <property type="protein sequence ID" value="ALC46388.1"/>
    <property type="molecule type" value="Genomic_DNA"/>
</dbReference>